<keyword evidence="2 4" id="KW-0521">NADP</keyword>
<dbReference type="EMBL" id="JAVDPF010000034">
    <property type="protein sequence ID" value="KAL1869551.1"/>
    <property type="molecule type" value="Genomic_DNA"/>
</dbReference>
<organism evidence="8 9">
    <name type="scientific">Paecilomyces lecythidis</name>
    <dbReference type="NCBI Taxonomy" id="3004212"/>
    <lineage>
        <taxon>Eukaryota</taxon>
        <taxon>Fungi</taxon>
        <taxon>Dikarya</taxon>
        <taxon>Ascomycota</taxon>
        <taxon>Pezizomycotina</taxon>
        <taxon>Eurotiomycetes</taxon>
        <taxon>Eurotiomycetidae</taxon>
        <taxon>Eurotiales</taxon>
        <taxon>Thermoascaceae</taxon>
        <taxon>Paecilomyces</taxon>
    </lineage>
</organism>
<dbReference type="InterPro" id="IPR008927">
    <property type="entry name" value="6-PGluconate_DH-like_C_sf"/>
</dbReference>
<accession>A0ABR3X0T0</accession>
<dbReference type="InterPro" id="IPR013752">
    <property type="entry name" value="KPA_reductase"/>
</dbReference>
<comment type="function">
    <text evidence="4">Catalyzes the NADPH-dependent reduction of ketopantoate into pantoic acid.</text>
</comment>
<evidence type="ECO:0000256" key="4">
    <source>
        <dbReference type="RuleBase" id="RU362068"/>
    </source>
</evidence>
<evidence type="ECO:0000256" key="2">
    <source>
        <dbReference type="ARBA" id="ARBA00022857"/>
    </source>
</evidence>
<comment type="similarity">
    <text evidence="1 4">Belongs to the ketopantoate reductase family.</text>
</comment>
<dbReference type="Gene3D" id="1.10.1040.10">
    <property type="entry name" value="N-(1-d-carboxylethyl)-l-norvaline Dehydrogenase, domain 2"/>
    <property type="match status" value="1"/>
</dbReference>
<keyword evidence="5" id="KW-1133">Transmembrane helix</keyword>
<feature type="transmembrane region" description="Helical" evidence="5">
    <location>
        <begin position="6"/>
        <end position="25"/>
    </location>
</feature>
<keyword evidence="5" id="KW-0472">Membrane</keyword>
<evidence type="ECO:0000259" key="6">
    <source>
        <dbReference type="Pfam" id="PF02558"/>
    </source>
</evidence>
<evidence type="ECO:0000313" key="8">
    <source>
        <dbReference type="EMBL" id="KAL1869551.1"/>
    </source>
</evidence>
<dbReference type="EC" id="1.1.1.169" evidence="4"/>
<dbReference type="Pfam" id="PF02558">
    <property type="entry name" value="ApbA"/>
    <property type="match status" value="1"/>
</dbReference>
<dbReference type="NCBIfam" id="TIGR00745">
    <property type="entry name" value="apbA_panE"/>
    <property type="match status" value="1"/>
</dbReference>
<dbReference type="Gene3D" id="3.40.50.720">
    <property type="entry name" value="NAD(P)-binding Rossmann-like Domain"/>
    <property type="match status" value="1"/>
</dbReference>
<dbReference type="Pfam" id="PF08546">
    <property type="entry name" value="ApbA_C"/>
    <property type="match status" value="1"/>
</dbReference>
<dbReference type="InterPro" id="IPR051402">
    <property type="entry name" value="KPR-Related"/>
</dbReference>
<dbReference type="InterPro" id="IPR013332">
    <property type="entry name" value="KPR_N"/>
</dbReference>
<dbReference type="PANTHER" id="PTHR21708:SF40">
    <property type="entry name" value="REDUCTASE FAMILY PROTEIN, PUTATIVE (AFU_ORTHOLOGUE AFUA_2G14497)-RELATED"/>
    <property type="match status" value="1"/>
</dbReference>
<feature type="domain" description="Ketopantoate reductase C-terminal" evidence="7">
    <location>
        <begin position="193"/>
        <end position="316"/>
    </location>
</feature>
<comment type="catalytic activity">
    <reaction evidence="4">
        <text>(R)-pantoate + NADP(+) = 2-dehydropantoate + NADPH + H(+)</text>
        <dbReference type="Rhea" id="RHEA:16233"/>
        <dbReference type="ChEBI" id="CHEBI:11561"/>
        <dbReference type="ChEBI" id="CHEBI:15378"/>
        <dbReference type="ChEBI" id="CHEBI:15980"/>
        <dbReference type="ChEBI" id="CHEBI:57783"/>
        <dbReference type="ChEBI" id="CHEBI:58349"/>
        <dbReference type="EC" id="1.1.1.169"/>
    </reaction>
</comment>
<feature type="domain" description="Ketopantoate reductase N-terminal" evidence="6">
    <location>
        <begin position="10"/>
        <end position="157"/>
    </location>
</feature>
<keyword evidence="3 4" id="KW-0560">Oxidoreductase</keyword>
<evidence type="ECO:0000256" key="3">
    <source>
        <dbReference type="ARBA" id="ARBA00023002"/>
    </source>
</evidence>
<proteinExistence type="inferred from homology"/>
<dbReference type="InterPro" id="IPR003710">
    <property type="entry name" value="ApbA"/>
</dbReference>
<keyword evidence="9" id="KW-1185">Reference proteome</keyword>
<dbReference type="SUPFAM" id="SSF51735">
    <property type="entry name" value="NAD(P)-binding Rossmann-fold domains"/>
    <property type="match status" value="1"/>
</dbReference>
<protein>
    <recommendedName>
        <fullName evidence="4">2-dehydropantoate 2-reductase</fullName>
        <ecNumber evidence="4">1.1.1.169</ecNumber>
    </recommendedName>
    <alternativeName>
        <fullName evidence="4">Ketopantoate reductase</fullName>
    </alternativeName>
</protein>
<evidence type="ECO:0000256" key="5">
    <source>
        <dbReference type="SAM" id="Phobius"/>
    </source>
</evidence>
<dbReference type="InterPro" id="IPR013328">
    <property type="entry name" value="6PGD_dom2"/>
</dbReference>
<evidence type="ECO:0000256" key="1">
    <source>
        <dbReference type="ARBA" id="ARBA00007870"/>
    </source>
</evidence>
<comment type="caution">
    <text evidence="8">The sequence shown here is derived from an EMBL/GenBank/DDBJ whole genome shotgun (WGS) entry which is preliminary data.</text>
</comment>
<sequence length="328" mass="36065">MSDDNPTINVLIHGLGAIGSFYAFILDRAPNVRLSVIARSNYDVVKQKGLTIKSQNHGEHILRPAGVFKTPAEAVGPRYDYVVCAHKAVDQENALAALKPVIDESTTVVIIQNGVGNEEPFREAFPDSSIITCVTWTGATQTAPGLVEHRSSENLLFNLYPHSNIPRDIEEKRLDRFASLLKEGKTVFTVSPDIQLERWEKVVWNSAWNAVTALTLTDTQTWLHSSPSAMAMTRRLMADVLSVGKAIGVPLDEGLVDRLIEKVLSLPGLGSSMQVDRKMGRTMEVEVILGVPVKKARELRLDVPALEMVYALVKAVDVSTRKQLGMDA</sequence>
<dbReference type="PANTHER" id="PTHR21708">
    <property type="entry name" value="PROBABLE 2-DEHYDROPANTOATE 2-REDUCTASE"/>
    <property type="match status" value="1"/>
</dbReference>
<gene>
    <name evidence="8" type="ORF">Plec18167_007849</name>
</gene>
<dbReference type="Proteomes" id="UP001583193">
    <property type="component" value="Unassembled WGS sequence"/>
</dbReference>
<name>A0ABR3X0T0_9EURO</name>
<reference evidence="8 9" key="1">
    <citation type="journal article" date="2024" name="IMA Fungus">
        <title>IMA Genome - F19 : A genome assembly and annotation guide to empower mycologists, including annotated draft genome sequences of Ceratocystis pirilliformis, Diaporthe australafricana, Fusarium ophioides, Paecilomyces lecythidis, and Sporothrix stenoceras.</title>
        <authorList>
            <person name="Aylward J."/>
            <person name="Wilson A.M."/>
            <person name="Visagie C.M."/>
            <person name="Spraker J."/>
            <person name="Barnes I."/>
            <person name="Buitendag C."/>
            <person name="Ceriani C."/>
            <person name="Del Mar Angel L."/>
            <person name="du Plessis D."/>
            <person name="Fuchs T."/>
            <person name="Gasser K."/>
            <person name="Kramer D."/>
            <person name="Li W."/>
            <person name="Munsamy K."/>
            <person name="Piso A."/>
            <person name="Price J.L."/>
            <person name="Sonnekus B."/>
            <person name="Thomas C."/>
            <person name="van der Nest A."/>
            <person name="van Dijk A."/>
            <person name="van Heerden A."/>
            <person name="van Vuuren N."/>
            <person name="Yilmaz N."/>
            <person name="Duong T.A."/>
            <person name="van der Merwe N.A."/>
            <person name="Wingfield M.J."/>
            <person name="Wingfield B.D."/>
        </authorList>
    </citation>
    <scope>NUCLEOTIDE SEQUENCE [LARGE SCALE GENOMIC DNA]</scope>
    <source>
        <strain evidence="8 9">CMW 18167</strain>
    </source>
</reference>
<keyword evidence="5" id="KW-0812">Transmembrane</keyword>
<dbReference type="InterPro" id="IPR036291">
    <property type="entry name" value="NAD(P)-bd_dom_sf"/>
</dbReference>
<dbReference type="SUPFAM" id="SSF48179">
    <property type="entry name" value="6-phosphogluconate dehydrogenase C-terminal domain-like"/>
    <property type="match status" value="1"/>
</dbReference>
<evidence type="ECO:0000313" key="9">
    <source>
        <dbReference type="Proteomes" id="UP001583193"/>
    </source>
</evidence>
<evidence type="ECO:0000259" key="7">
    <source>
        <dbReference type="Pfam" id="PF08546"/>
    </source>
</evidence>